<dbReference type="Pfam" id="PF08424">
    <property type="entry name" value="NRDE-2"/>
    <property type="match status" value="1"/>
</dbReference>
<evidence type="ECO:0000313" key="5">
    <source>
        <dbReference type="EMBL" id="KAG2661892.1"/>
    </source>
</evidence>
<feature type="compositionally biased region" description="Acidic residues" evidence="4">
    <location>
        <begin position="563"/>
        <end position="579"/>
    </location>
</feature>
<feature type="region of interest" description="Disordered" evidence="4">
    <location>
        <begin position="1"/>
        <end position="144"/>
    </location>
</feature>
<reference evidence="5" key="1">
    <citation type="submission" date="2020-05" db="EMBL/GenBank/DDBJ databases">
        <title>WGS assembly of Panicum virgatum.</title>
        <authorList>
            <person name="Lovell J.T."/>
            <person name="Jenkins J."/>
            <person name="Shu S."/>
            <person name="Juenger T.E."/>
            <person name="Schmutz J."/>
        </authorList>
    </citation>
    <scope>NUCLEOTIDE SEQUENCE</scope>
    <source>
        <strain evidence="5">AP13</strain>
    </source>
</reference>
<comment type="subcellular location">
    <subcellularLocation>
        <location evidence="1">Nucleus</location>
    </subcellularLocation>
</comment>
<gene>
    <name evidence="5" type="ORF">PVAP13_1KG111684</name>
</gene>
<dbReference type="EMBL" id="CM029037">
    <property type="protein sequence ID" value="KAG2661892.1"/>
    <property type="molecule type" value="Genomic_DNA"/>
</dbReference>
<proteinExistence type="inferred from homology"/>
<dbReference type="AlphaFoldDB" id="A0A8T0XK99"/>
<dbReference type="EMBL" id="CM029037">
    <property type="protein sequence ID" value="KAG2661893.1"/>
    <property type="molecule type" value="Genomic_DNA"/>
</dbReference>
<evidence type="ECO:0000256" key="4">
    <source>
        <dbReference type="SAM" id="MobiDB-lite"/>
    </source>
</evidence>
<evidence type="ECO:0000256" key="3">
    <source>
        <dbReference type="ARBA" id="ARBA00023242"/>
    </source>
</evidence>
<accession>A0A8T0XK99</accession>
<dbReference type="PANTHER" id="PTHR13471">
    <property type="entry name" value="TETRATRICOPEPTIDE-LIKE HELICAL"/>
    <property type="match status" value="1"/>
</dbReference>
<dbReference type="GO" id="GO:0071013">
    <property type="term" value="C:catalytic step 2 spliceosome"/>
    <property type="evidence" value="ECO:0007669"/>
    <property type="project" value="TreeGrafter"/>
</dbReference>
<sequence>MEPSPEPSPPVTTAIFPAAGEGHESHPSTASSSLFPIFPLAASTSSAPTAESQWLSNPSFSFDASSLNIPPTTTSSLPTPLSPSSDDDAPPAPAPAKYELVPSETDSDEERGSQRKERGRRKRRREKDRYDGASASRKAGVRAWAGSETKPVKDYYVDAKGDHDNLAFGSLYRMDVARYRSQSMLEARGFNQSMFSNRRFGSSHIDLDSDLDGLDNKVRAGGRYYSAKNAVFERNKGFKHLKLSKGDTSAMLAEDFVPLDAQSLPVKRTTVEQELEESWEDEILRRTREFNKMTRECPNDEKVWLAFAQFQDKVASTQPQKAARLQTTERKISILEKAVELNPDNEELLLFLLKSYGERDSTENLLGKWEQILTKHPDSCKLWKQYLLLCQGEFSRFKVSEIRKSYVYAVQALSAACTKLCRQVNENMDPKSPSSSLAQLELGLVDIFVNLCRFEWQTGHRELATGLFQAQMEFSLFSPPLYLTTSSKQRLFEHFWNSGGARIGEDGALGWSAWLAKDEESRQNLVAQESSQETETGGWSGWFDPSVGNTDTKESVEPSTDGNDAEDPDAEDTPAQDDVESFLKKLGIDVDAESILLRE</sequence>
<organism evidence="5 6">
    <name type="scientific">Panicum virgatum</name>
    <name type="common">Blackwell switchgrass</name>
    <dbReference type="NCBI Taxonomy" id="38727"/>
    <lineage>
        <taxon>Eukaryota</taxon>
        <taxon>Viridiplantae</taxon>
        <taxon>Streptophyta</taxon>
        <taxon>Embryophyta</taxon>
        <taxon>Tracheophyta</taxon>
        <taxon>Spermatophyta</taxon>
        <taxon>Magnoliopsida</taxon>
        <taxon>Liliopsida</taxon>
        <taxon>Poales</taxon>
        <taxon>Poaceae</taxon>
        <taxon>PACMAD clade</taxon>
        <taxon>Panicoideae</taxon>
        <taxon>Panicodae</taxon>
        <taxon>Paniceae</taxon>
        <taxon>Panicinae</taxon>
        <taxon>Panicum</taxon>
        <taxon>Panicum sect. Hiantes</taxon>
    </lineage>
</organism>
<comment type="caution">
    <text evidence="5">The sequence shown here is derived from an EMBL/GenBank/DDBJ whole genome shotgun (WGS) entry which is preliminary data.</text>
</comment>
<dbReference type="GO" id="GO:0031048">
    <property type="term" value="P:regulatory ncRNA-mediated heterochromatin formation"/>
    <property type="evidence" value="ECO:0007669"/>
    <property type="project" value="TreeGrafter"/>
</dbReference>
<feature type="compositionally biased region" description="Polar residues" evidence="4">
    <location>
        <begin position="53"/>
        <end position="69"/>
    </location>
</feature>
<feature type="compositionally biased region" description="Low complexity" evidence="4">
    <location>
        <begin position="41"/>
        <end position="52"/>
    </location>
</feature>
<feature type="compositionally biased region" description="Polar residues" evidence="4">
    <location>
        <begin position="527"/>
        <end position="537"/>
    </location>
</feature>
<feature type="region of interest" description="Disordered" evidence="4">
    <location>
        <begin position="527"/>
        <end position="579"/>
    </location>
</feature>
<evidence type="ECO:0000313" key="6">
    <source>
        <dbReference type="Proteomes" id="UP000823388"/>
    </source>
</evidence>
<feature type="compositionally biased region" description="Pro residues" evidence="4">
    <location>
        <begin position="1"/>
        <end position="10"/>
    </location>
</feature>
<dbReference type="GO" id="GO:1902369">
    <property type="term" value="P:negative regulation of RNA catabolic process"/>
    <property type="evidence" value="ECO:0007669"/>
    <property type="project" value="TreeGrafter"/>
</dbReference>
<evidence type="ECO:0008006" key="7">
    <source>
        <dbReference type="Google" id="ProtNLM"/>
    </source>
</evidence>
<dbReference type="Gene3D" id="1.25.40.10">
    <property type="entry name" value="Tetratricopeptide repeat domain"/>
    <property type="match status" value="1"/>
</dbReference>
<protein>
    <recommendedName>
        <fullName evidence="7">Protein NRDE2 homolog</fullName>
    </recommendedName>
</protein>
<name>A0A8T0XK99_PANVG</name>
<keyword evidence="3" id="KW-0539">Nucleus</keyword>
<evidence type="ECO:0000256" key="1">
    <source>
        <dbReference type="ARBA" id="ARBA00004123"/>
    </source>
</evidence>
<dbReference type="InterPro" id="IPR011990">
    <property type="entry name" value="TPR-like_helical_dom_sf"/>
</dbReference>
<dbReference type="Proteomes" id="UP000823388">
    <property type="component" value="Chromosome 1K"/>
</dbReference>
<keyword evidence="6" id="KW-1185">Reference proteome</keyword>
<feature type="compositionally biased region" description="Basic residues" evidence="4">
    <location>
        <begin position="117"/>
        <end position="126"/>
    </location>
</feature>
<feature type="compositionally biased region" description="Low complexity" evidence="4">
    <location>
        <begin position="70"/>
        <end position="84"/>
    </location>
</feature>
<evidence type="ECO:0000256" key="2">
    <source>
        <dbReference type="ARBA" id="ARBA00009265"/>
    </source>
</evidence>
<comment type="similarity">
    <text evidence="2">Belongs to the NRDE2 family.</text>
</comment>
<dbReference type="InterPro" id="IPR013633">
    <property type="entry name" value="NRDE-2"/>
</dbReference>
<dbReference type="PANTHER" id="PTHR13471:SF0">
    <property type="entry name" value="NUCLEAR EXOSOME REGULATOR NRDE2"/>
    <property type="match status" value="1"/>
</dbReference>